<sequence>MSLSPFHCTLTVTSHFRLHLPSSTALIASAPVTNQASYKAPDFPIPSFCSPAWLFRFRLPSRLPFGLSLVKRIILLVLPAFHLLLLFDPACSTMYLSRPLNKGSHMDPLASRLSLPVTEQSVTTGSSSFHPGHSSDMDTDRILCRIKQGPHTLKQYTPFKGEAETRGSTEFMNFALLCVGSPCTVGVAKEERDNVDMAAAHSSRRLAVTPDHDATNKFSAWIACEMAAVSERALAMAVSAESVYKMMTAAPVRAHQMAWMAEPVHKMVAKMELRHVTAAIPEPYRVTAAFPESSQVSKSSQAAAVFPESSQVSNQVTAIFPEPLHKMAATPEPLHKMAAVSEPLHNMAAIPEQSQVRTQSKVKTQLPFSTSQARSQLFPTSQAKSQLFPTSQVTLQLLFLSQAMLFLSQVTLQLLLLSQAMLFMSQVPVQRISMSQARL</sequence>
<dbReference type="EMBL" id="JACTAM010001181">
    <property type="protein sequence ID" value="KAI2646552.1"/>
    <property type="molecule type" value="Genomic_DNA"/>
</dbReference>
<keyword evidence="1" id="KW-0808">Transferase</keyword>
<evidence type="ECO:0000313" key="2">
    <source>
        <dbReference type="Proteomes" id="UP000830375"/>
    </source>
</evidence>
<dbReference type="GO" id="GO:0016301">
    <property type="term" value="F:kinase activity"/>
    <property type="evidence" value="ECO:0007669"/>
    <property type="project" value="UniProtKB-KW"/>
</dbReference>
<proteinExistence type="predicted"/>
<gene>
    <name evidence="1" type="ORF">H4Q32_030730</name>
</gene>
<accession>A0ABQ8L784</accession>
<keyword evidence="1" id="KW-0418">Kinase</keyword>
<protein>
    <submittedName>
        <fullName evidence="1">Farnesol kinase, chloroplastic</fullName>
    </submittedName>
</protein>
<keyword evidence="2" id="KW-1185">Reference proteome</keyword>
<reference evidence="1 2" key="1">
    <citation type="submission" date="2022-01" db="EMBL/GenBank/DDBJ databases">
        <title>A high-quality chromosome-level genome assembly of rohu carp, Labeo rohita.</title>
        <authorList>
            <person name="Arick M.A. II"/>
            <person name="Hsu C.-Y."/>
            <person name="Magbanua Z."/>
            <person name="Pechanova O."/>
            <person name="Grover C."/>
            <person name="Miller E."/>
            <person name="Thrash A."/>
            <person name="Ezzel L."/>
            <person name="Alam S."/>
            <person name="Benzie J."/>
            <person name="Hamilton M."/>
            <person name="Karsi A."/>
            <person name="Lawrence M.L."/>
            <person name="Peterson D.G."/>
        </authorList>
    </citation>
    <scope>NUCLEOTIDE SEQUENCE [LARGE SCALE GENOMIC DNA]</scope>
    <source>
        <strain evidence="2">BAU-BD-2019</strain>
        <tissue evidence="1">Blood</tissue>
    </source>
</reference>
<name>A0ABQ8L784_LABRO</name>
<comment type="caution">
    <text evidence="1">The sequence shown here is derived from an EMBL/GenBank/DDBJ whole genome shotgun (WGS) entry which is preliminary data.</text>
</comment>
<organism evidence="1 2">
    <name type="scientific">Labeo rohita</name>
    <name type="common">Indian major carp</name>
    <name type="synonym">Cyprinus rohita</name>
    <dbReference type="NCBI Taxonomy" id="84645"/>
    <lineage>
        <taxon>Eukaryota</taxon>
        <taxon>Metazoa</taxon>
        <taxon>Chordata</taxon>
        <taxon>Craniata</taxon>
        <taxon>Vertebrata</taxon>
        <taxon>Euteleostomi</taxon>
        <taxon>Actinopterygii</taxon>
        <taxon>Neopterygii</taxon>
        <taxon>Teleostei</taxon>
        <taxon>Ostariophysi</taxon>
        <taxon>Cypriniformes</taxon>
        <taxon>Cyprinidae</taxon>
        <taxon>Labeoninae</taxon>
        <taxon>Labeonini</taxon>
        <taxon>Labeo</taxon>
    </lineage>
</organism>
<dbReference type="Proteomes" id="UP000830375">
    <property type="component" value="Unassembled WGS sequence"/>
</dbReference>
<evidence type="ECO:0000313" key="1">
    <source>
        <dbReference type="EMBL" id="KAI2646552.1"/>
    </source>
</evidence>